<dbReference type="AlphaFoldDB" id="A0AAV2RSD9"/>
<dbReference type="PANTHER" id="PTHR45904">
    <property type="entry name" value="TRNA (URACIL-5-)-METHYLTRANSFERASE"/>
    <property type="match status" value="1"/>
</dbReference>
<accession>A0AAV2RSD9</accession>
<comment type="caution">
    <text evidence="1">The sequence shown here is derived from an EMBL/GenBank/DDBJ whole genome shotgun (WGS) entry which is preliminary data.</text>
</comment>
<dbReference type="Gene3D" id="3.40.50.150">
    <property type="entry name" value="Vaccinia Virus protein VP39"/>
    <property type="match status" value="1"/>
</dbReference>
<proteinExistence type="predicted"/>
<gene>
    <name evidence="1" type="ORF">MNOR_LOCUS28077</name>
</gene>
<sequence>MAPYRHIYGEEFITETCLDLKFQISPDAFFQVNTAGGEVLYETVREIAEVSPITTLLDVCCGTVVLHVVMSPTMKAFEGIHKILSAVDRLEKTHNATVKWTKLHFTLAAREWFLPGVTTTLCECSYGIVNTHVSSFSPVCILIWRCESSYVIMYPHMACKTTITALIRFLSSCTQTTSLQYESSSSIVRIHIIDIEIQPKKDLSFDRVIG</sequence>
<evidence type="ECO:0000313" key="1">
    <source>
        <dbReference type="EMBL" id="CAL4137400.1"/>
    </source>
</evidence>
<organism evidence="1 2">
    <name type="scientific">Meganyctiphanes norvegica</name>
    <name type="common">Northern krill</name>
    <name type="synonym">Thysanopoda norvegica</name>
    <dbReference type="NCBI Taxonomy" id="48144"/>
    <lineage>
        <taxon>Eukaryota</taxon>
        <taxon>Metazoa</taxon>
        <taxon>Ecdysozoa</taxon>
        <taxon>Arthropoda</taxon>
        <taxon>Crustacea</taxon>
        <taxon>Multicrustacea</taxon>
        <taxon>Malacostraca</taxon>
        <taxon>Eumalacostraca</taxon>
        <taxon>Eucarida</taxon>
        <taxon>Euphausiacea</taxon>
        <taxon>Euphausiidae</taxon>
        <taxon>Meganyctiphanes</taxon>
    </lineage>
</organism>
<dbReference type="SUPFAM" id="SSF53335">
    <property type="entry name" value="S-adenosyl-L-methionine-dependent methyltransferases"/>
    <property type="match status" value="1"/>
</dbReference>
<protein>
    <submittedName>
        <fullName evidence="1">Uncharacterized protein</fullName>
    </submittedName>
</protein>
<name>A0AAV2RSD9_MEGNR</name>
<dbReference type="Proteomes" id="UP001497623">
    <property type="component" value="Unassembled WGS sequence"/>
</dbReference>
<feature type="non-terminal residue" evidence="1">
    <location>
        <position position="210"/>
    </location>
</feature>
<dbReference type="InterPro" id="IPR045850">
    <property type="entry name" value="TRM2_met"/>
</dbReference>
<dbReference type="Gene3D" id="2.40.50.1070">
    <property type="match status" value="1"/>
</dbReference>
<dbReference type="EMBL" id="CAXKWB010030365">
    <property type="protein sequence ID" value="CAL4137400.1"/>
    <property type="molecule type" value="Genomic_DNA"/>
</dbReference>
<keyword evidence="2" id="KW-1185">Reference proteome</keyword>
<reference evidence="1 2" key="1">
    <citation type="submission" date="2024-05" db="EMBL/GenBank/DDBJ databases">
        <authorList>
            <person name="Wallberg A."/>
        </authorList>
    </citation>
    <scope>NUCLEOTIDE SEQUENCE [LARGE SCALE GENOMIC DNA]</scope>
</reference>
<dbReference type="InterPro" id="IPR029063">
    <property type="entry name" value="SAM-dependent_MTases_sf"/>
</dbReference>
<evidence type="ECO:0000313" key="2">
    <source>
        <dbReference type="Proteomes" id="UP001497623"/>
    </source>
</evidence>
<dbReference type="GO" id="GO:0003723">
    <property type="term" value="F:RNA binding"/>
    <property type="evidence" value="ECO:0007669"/>
    <property type="project" value="TreeGrafter"/>
</dbReference>
<dbReference type="PANTHER" id="PTHR45904:SF2">
    <property type="entry name" value="TRNA (URACIL-5-)-METHYLTRANSFERASE HOMOLOG A"/>
    <property type="match status" value="1"/>
</dbReference>